<evidence type="ECO:0000256" key="6">
    <source>
        <dbReference type="ARBA" id="ARBA00023201"/>
    </source>
</evidence>
<dbReference type="PANTHER" id="PTHR30341:SF0">
    <property type="entry name" value="NA(+)_H(+) ANTIPORTER NHAA"/>
    <property type="match status" value="1"/>
</dbReference>
<keyword evidence="6" id="KW-0739">Sodium transport</keyword>
<dbReference type="PANTHER" id="PTHR30341">
    <property type="entry name" value="SODIUM ION/PROTON ANTIPORTER NHAA-RELATED"/>
    <property type="match status" value="1"/>
</dbReference>
<keyword evidence="6" id="KW-0406">Ion transport</keyword>
<evidence type="ECO:0000256" key="2">
    <source>
        <dbReference type="ARBA" id="ARBA00022475"/>
    </source>
</evidence>
<keyword evidence="2" id="KW-1003">Cell membrane</keyword>
<feature type="transmembrane region" description="Helical" evidence="7">
    <location>
        <begin position="12"/>
        <end position="39"/>
    </location>
</feature>
<organism evidence="8 9">
    <name type="scientific">Salmonella enterica subsp. indica</name>
    <dbReference type="NCBI Taxonomy" id="59207"/>
    <lineage>
        <taxon>Bacteria</taxon>
        <taxon>Pseudomonadati</taxon>
        <taxon>Pseudomonadota</taxon>
        <taxon>Gammaproteobacteria</taxon>
        <taxon>Enterobacterales</taxon>
        <taxon>Enterobacteriaceae</taxon>
        <taxon>Salmonella</taxon>
    </lineage>
</organism>
<dbReference type="Gene3D" id="1.20.1530.10">
    <property type="entry name" value="Na+/H+ antiporter like domain"/>
    <property type="match status" value="1"/>
</dbReference>
<feature type="transmembrane region" description="Helical" evidence="7">
    <location>
        <begin position="59"/>
        <end position="79"/>
    </location>
</feature>
<keyword evidence="6" id="KW-0813">Transport</keyword>
<comment type="subcellular location">
    <subcellularLocation>
        <location evidence="1">Cell inner membrane</location>
        <topology evidence="1">Multi-pass membrane protein</topology>
    </subcellularLocation>
</comment>
<evidence type="ECO:0000256" key="1">
    <source>
        <dbReference type="ARBA" id="ARBA00004429"/>
    </source>
</evidence>
<dbReference type="GO" id="GO:0005886">
    <property type="term" value="C:plasma membrane"/>
    <property type="evidence" value="ECO:0007669"/>
    <property type="project" value="UniProtKB-SubCell"/>
</dbReference>
<dbReference type="InterPro" id="IPR004670">
    <property type="entry name" value="NhaA"/>
</dbReference>
<proteinExistence type="predicted"/>
<feature type="transmembrane region" description="Helical" evidence="7">
    <location>
        <begin position="126"/>
        <end position="145"/>
    </location>
</feature>
<protein>
    <submittedName>
        <fullName evidence="8">Na(+)/H(+) antiporter 1</fullName>
    </submittedName>
</protein>
<evidence type="ECO:0000256" key="3">
    <source>
        <dbReference type="ARBA" id="ARBA00022692"/>
    </source>
</evidence>
<gene>
    <name evidence="8" type="primary">nhaA_2</name>
    <name evidence="8" type="ORF">NCTC12420_04053</name>
</gene>
<accession>A0A379XW20</accession>
<name>A0A379XW20_SALER</name>
<keyword evidence="6" id="KW-0915">Sodium</keyword>
<evidence type="ECO:0000313" key="8">
    <source>
        <dbReference type="EMBL" id="SUI04212.1"/>
    </source>
</evidence>
<evidence type="ECO:0000313" key="9">
    <source>
        <dbReference type="Proteomes" id="UP000254220"/>
    </source>
</evidence>
<dbReference type="InterPro" id="IPR023171">
    <property type="entry name" value="Na/H_antiporter_dom_sf"/>
</dbReference>
<dbReference type="GO" id="GO:0015385">
    <property type="term" value="F:sodium:proton antiporter activity"/>
    <property type="evidence" value="ECO:0007669"/>
    <property type="project" value="TreeGrafter"/>
</dbReference>
<dbReference type="Proteomes" id="UP000254220">
    <property type="component" value="Unassembled WGS sequence"/>
</dbReference>
<sequence>MKHLHRFFSSDASGGIILIIAAALAMLMANMGATSGWYHHFLETPVQLRVGALEINKNMLLWINDALMAVFFLLIGLEVKRELMQGSLASLRQAAFPVIAAIGGMIVPALLYLAFNYADPVTREGWAIPAATDIAFALGVLALLGSRFRWR</sequence>
<evidence type="ECO:0000256" key="7">
    <source>
        <dbReference type="SAM" id="Phobius"/>
    </source>
</evidence>
<reference evidence="8 9" key="1">
    <citation type="submission" date="2018-06" db="EMBL/GenBank/DDBJ databases">
        <authorList>
            <consortium name="Pathogen Informatics"/>
            <person name="Doyle S."/>
        </authorList>
    </citation>
    <scope>NUCLEOTIDE SEQUENCE [LARGE SCALE GENOMIC DNA]</scope>
    <source>
        <strain evidence="8 9">NCTC12420</strain>
    </source>
</reference>
<keyword evidence="3 7" id="KW-0812">Transmembrane</keyword>
<dbReference type="Pfam" id="PF06965">
    <property type="entry name" value="Na_H_antiport_1"/>
    <property type="match status" value="1"/>
</dbReference>
<dbReference type="GO" id="GO:0006885">
    <property type="term" value="P:regulation of pH"/>
    <property type="evidence" value="ECO:0007669"/>
    <property type="project" value="InterPro"/>
</dbReference>
<dbReference type="EMBL" id="UGYB01000001">
    <property type="protein sequence ID" value="SUI04212.1"/>
    <property type="molecule type" value="Genomic_DNA"/>
</dbReference>
<feature type="transmembrane region" description="Helical" evidence="7">
    <location>
        <begin position="91"/>
        <end position="114"/>
    </location>
</feature>
<keyword evidence="5 7" id="KW-0472">Membrane</keyword>
<dbReference type="AlphaFoldDB" id="A0A379XW20"/>
<evidence type="ECO:0000256" key="4">
    <source>
        <dbReference type="ARBA" id="ARBA00022989"/>
    </source>
</evidence>
<keyword evidence="4 7" id="KW-1133">Transmembrane helix</keyword>
<evidence type="ECO:0000256" key="5">
    <source>
        <dbReference type="ARBA" id="ARBA00023136"/>
    </source>
</evidence>